<keyword evidence="3" id="KW-1185">Reference proteome</keyword>
<sequence>MAFLLISTAIFVALSANSRQFGANGAAVVNFYPSAGGSSSSSSSGMMMMPDPMMKQPDPMMQQQTSVGQGYVCANGQCYYDTNTMTNGMSPVYIRLQSDYMGGMKKDAK</sequence>
<comment type="caution">
    <text evidence="2">The sequence shown here is derived from an EMBL/GenBank/DDBJ whole genome shotgun (WGS) entry which is preliminary data.</text>
</comment>
<feature type="signal peptide" evidence="1">
    <location>
        <begin position="1"/>
        <end position="18"/>
    </location>
</feature>
<accession>A0A9X6N970</accession>
<dbReference type="AlphaFoldDB" id="A0A9X6N970"/>
<gene>
    <name evidence="2" type="ORF">BV898_14595</name>
</gene>
<reference evidence="3" key="1">
    <citation type="submission" date="2017-01" db="EMBL/GenBank/DDBJ databases">
        <title>Comparative genomics of anhydrobiosis in the tardigrade Hypsibius dujardini.</title>
        <authorList>
            <person name="Yoshida Y."/>
            <person name="Koutsovoulos G."/>
            <person name="Laetsch D."/>
            <person name="Stevens L."/>
            <person name="Kumar S."/>
            <person name="Horikawa D."/>
            <person name="Ishino K."/>
            <person name="Komine S."/>
            <person name="Tomita M."/>
            <person name="Blaxter M."/>
            <person name="Arakawa K."/>
        </authorList>
    </citation>
    <scope>NUCLEOTIDE SEQUENCE [LARGE SCALE GENOMIC DNA]</scope>
    <source>
        <strain evidence="3">Z151</strain>
    </source>
</reference>
<dbReference type="EMBL" id="MTYJ01000181">
    <property type="protein sequence ID" value="OWA50067.1"/>
    <property type="molecule type" value="Genomic_DNA"/>
</dbReference>
<proteinExistence type="predicted"/>
<feature type="chain" id="PRO_5040963101" evidence="1">
    <location>
        <begin position="19"/>
        <end position="109"/>
    </location>
</feature>
<dbReference type="Proteomes" id="UP000192578">
    <property type="component" value="Unassembled WGS sequence"/>
</dbReference>
<evidence type="ECO:0000256" key="1">
    <source>
        <dbReference type="SAM" id="SignalP"/>
    </source>
</evidence>
<keyword evidence="1" id="KW-0732">Signal</keyword>
<evidence type="ECO:0000313" key="2">
    <source>
        <dbReference type="EMBL" id="OWA50067.1"/>
    </source>
</evidence>
<organism evidence="2 3">
    <name type="scientific">Hypsibius exemplaris</name>
    <name type="common">Freshwater tardigrade</name>
    <dbReference type="NCBI Taxonomy" id="2072580"/>
    <lineage>
        <taxon>Eukaryota</taxon>
        <taxon>Metazoa</taxon>
        <taxon>Ecdysozoa</taxon>
        <taxon>Tardigrada</taxon>
        <taxon>Eutardigrada</taxon>
        <taxon>Parachela</taxon>
        <taxon>Hypsibioidea</taxon>
        <taxon>Hypsibiidae</taxon>
        <taxon>Hypsibius</taxon>
    </lineage>
</organism>
<evidence type="ECO:0000313" key="3">
    <source>
        <dbReference type="Proteomes" id="UP000192578"/>
    </source>
</evidence>
<protein>
    <submittedName>
        <fullName evidence="2">Uncharacterized protein</fullName>
    </submittedName>
</protein>
<name>A0A9X6N970_HYPEX</name>